<keyword evidence="3" id="KW-1185">Reference proteome</keyword>
<sequence>LAGLFQEFNHPLRGIRIVSDWERGIIKAIRDTLPMLSHQGCLFHALKCTNHKLSQFGLKIAGTTFPIIKEWTNRVRASFFLPRCFYDSARILEVPVTPAHSQYAACKNFLDYFKEEWLVHPETMTSKFMVERHRTSNLVEAWHRGAMDHFV</sequence>
<protein>
    <recommendedName>
        <fullName evidence="4">MULE transposase domain-containing protein</fullName>
    </recommendedName>
</protein>
<evidence type="ECO:0008006" key="4">
    <source>
        <dbReference type="Google" id="ProtNLM"/>
    </source>
</evidence>
<name>A0AAV5S6V4_9BILA</name>
<proteinExistence type="predicted"/>
<evidence type="ECO:0000313" key="1">
    <source>
        <dbReference type="EMBL" id="GMS78198.1"/>
    </source>
</evidence>
<dbReference type="Proteomes" id="UP001432027">
    <property type="component" value="Unassembled WGS sequence"/>
</dbReference>
<evidence type="ECO:0000313" key="2">
    <source>
        <dbReference type="EMBL" id="GMS91257.1"/>
    </source>
</evidence>
<evidence type="ECO:0000313" key="3">
    <source>
        <dbReference type="Proteomes" id="UP001432027"/>
    </source>
</evidence>
<dbReference type="AlphaFoldDB" id="A0AAV5S6V4"/>
<organism evidence="1 3">
    <name type="scientific">Pristionchus entomophagus</name>
    <dbReference type="NCBI Taxonomy" id="358040"/>
    <lineage>
        <taxon>Eukaryota</taxon>
        <taxon>Metazoa</taxon>
        <taxon>Ecdysozoa</taxon>
        <taxon>Nematoda</taxon>
        <taxon>Chromadorea</taxon>
        <taxon>Rhabditida</taxon>
        <taxon>Rhabditina</taxon>
        <taxon>Diplogasteromorpha</taxon>
        <taxon>Diplogasteroidea</taxon>
        <taxon>Neodiplogasteridae</taxon>
        <taxon>Pristionchus</taxon>
    </lineage>
</organism>
<dbReference type="EMBL" id="BTSX01000003">
    <property type="protein sequence ID" value="GMS91257.1"/>
    <property type="molecule type" value="Genomic_DNA"/>
</dbReference>
<comment type="caution">
    <text evidence="1">The sequence shown here is derived from an EMBL/GenBank/DDBJ whole genome shotgun (WGS) entry which is preliminary data.</text>
</comment>
<feature type="non-terminal residue" evidence="1">
    <location>
        <position position="1"/>
    </location>
</feature>
<accession>A0AAV5S6V4</accession>
<feature type="non-terminal residue" evidence="1">
    <location>
        <position position="151"/>
    </location>
</feature>
<gene>
    <name evidence="2" type="ORF">PENTCL1PPCAC_13432</name>
    <name evidence="1" type="ORF">PENTCL1PPCAC_373</name>
</gene>
<dbReference type="EMBL" id="BTSX01000001">
    <property type="protein sequence ID" value="GMS78198.1"/>
    <property type="molecule type" value="Genomic_DNA"/>
</dbReference>
<reference evidence="1" key="1">
    <citation type="submission" date="2023-10" db="EMBL/GenBank/DDBJ databases">
        <title>Genome assembly of Pristionchus species.</title>
        <authorList>
            <person name="Yoshida K."/>
            <person name="Sommer R.J."/>
        </authorList>
    </citation>
    <scope>NUCLEOTIDE SEQUENCE</scope>
    <source>
        <strain evidence="1">RS0144</strain>
    </source>
</reference>